<organism evidence="1 2">
    <name type="scientific">Lecanicillium saksenae</name>
    <dbReference type="NCBI Taxonomy" id="468837"/>
    <lineage>
        <taxon>Eukaryota</taxon>
        <taxon>Fungi</taxon>
        <taxon>Dikarya</taxon>
        <taxon>Ascomycota</taxon>
        <taxon>Pezizomycotina</taxon>
        <taxon>Sordariomycetes</taxon>
        <taxon>Hypocreomycetidae</taxon>
        <taxon>Hypocreales</taxon>
        <taxon>Cordycipitaceae</taxon>
        <taxon>Lecanicillium</taxon>
    </lineage>
</organism>
<keyword evidence="2" id="KW-1185">Reference proteome</keyword>
<reference evidence="1" key="1">
    <citation type="submission" date="2022-07" db="EMBL/GenBank/DDBJ databases">
        <title>Genome Sequence of Lecanicillium saksenae.</title>
        <authorList>
            <person name="Buettner E."/>
        </authorList>
    </citation>
    <scope>NUCLEOTIDE SEQUENCE</scope>
    <source>
        <strain evidence="1">VT-O1</strain>
    </source>
</reference>
<dbReference type="Proteomes" id="UP001148737">
    <property type="component" value="Unassembled WGS sequence"/>
</dbReference>
<proteinExistence type="predicted"/>
<evidence type="ECO:0000313" key="1">
    <source>
        <dbReference type="EMBL" id="KAJ3479831.1"/>
    </source>
</evidence>
<dbReference type="EMBL" id="JANAKD010001401">
    <property type="protein sequence ID" value="KAJ3479831.1"/>
    <property type="molecule type" value="Genomic_DNA"/>
</dbReference>
<name>A0ACC1QJI2_9HYPO</name>
<sequence>MMAELYTTDQLASLLTAFCTENGVRSVSNVTFGIESTSESNEAASIFIIKAEVLEARTSALTVCVANNTTTPLESPGNSEQENSADHSVWESYSANVLSTDPQLNSLTAAAGLYWESELLDSIAGTAQQDHHGNYVAMHGSAGQVAQIFTASPGTTLAQGGSDGGIISTHSPAATVSGRRHRPALRKRPKYHPIDSTNAVTPPDQTSHQDSADTLLPHRDKSPPSHLETRLESARNMFLRDDCVNYIKAEILYWSNGALWQEANQSEYFMENGSELYRNLQIAYSMVCYFNTRMENDALRHRIALVELYNEYNTAYESWQNASEPRGVGRGHATCIIDQILQNTHGDWHTFGVQDRKALRARFHERKRYGKRWSLLVDEFGKGILFLCSRPLERLM</sequence>
<comment type="caution">
    <text evidence="1">The sequence shown here is derived from an EMBL/GenBank/DDBJ whole genome shotgun (WGS) entry which is preliminary data.</text>
</comment>
<accession>A0ACC1QJI2</accession>
<protein>
    <submittedName>
        <fullName evidence="1">Uncharacterized protein</fullName>
    </submittedName>
</protein>
<evidence type="ECO:0000313" key="2">
    <source>
        <dbReference type="Proteomes" id="UP001148737"/>
    </source>
</evidence>
<gene>
    <name evidence="1" type="ORF">NLG97_g8221</name>
</gene>